<evidence type="ECO:0000313" key="1">
    <source>
        <dbReference type="EMBL" id="KFB48627.1"/>
    </source>
</evidence>
<reference evidence="1 3" key="1">
    <citation type="journal article" date="2014" name="BMC Genomics">
        <title>Genome sequence of Anopheles sinensis provides insight into genetics basis of mosquito competence for malaria parasites.</title>
        <authorList>
            <person name="Zhou D."/>
            <person name="Zhang D."/>
            <person name="Ding G."/>
            <person name="Shi L."/>
            <person name="Hou Q."/>
            <person name="Ye Y."/>
            <person name="Xu Y."/>
            <person name="Zhou H."/>
            <person name="Xiong C."/>
            <person name="Li S."/>
            <person name="Yu J."/>
            <person name="Hong S."/>
            <person name="Yu X."/>
            <person name="Zou P."/>
            <person name="Chen C."/>
            <person name="Chang X."/>
            <person name="Wang W."/>
            <person name="Lv Y."/>
            <person name="Sun Y."/>
            <person name="Ma L."/>
            <person name="Shen B."/>
            <person name="Zhu C."/>
        </authorList>
    </citation>
    <scope>NUCLEOTIDE SEQUENCE [LARGE SCALE GENOMIC DNA]</scope>
</reference>
<dbReference type="Proteomes" id="UP000030765">
    <property type="component" value="Unassembled WGS sequence"/>
</dbReference>
<dbReference type="AlphaFoldDB" id="A0A084WEI3"/>
<dbReference type="EnsemblMetazoa" id="ASIC016617-RA">
    <property type="protein sequence ID" value="ASIC016617-PA"/>
    <property type="gene ID" value="ASIC016617"/>
</dbReference>
<dbReference type="VEuPathDB" id="VectorBase:ASIC016617"/>
<name>A0A084WEI3_ANOSI</name>
<evidence type="ECO:0000313" key="3">
    <source>
        <dbReference type="Proteomes" id="UP000030765"/>
    </source>
</evidence>
<organism evidence="1">
    <name type="scientific">Anopheles sinensis</name>
    <name type="common">Mosquito</name>
    <dbReference type="NCBI Taxonomy" id="74873"/>
    <lineage>
        <taxon>Eukaryota</taxon>
        <taxon>Metazoa</taxon>
        <taxon>Ecdysozoa</taxon>
        <taxon>Arthropoda</taxon>
        <taxon>Hexapoda</taxon>
        <taxon>Insecta</taxon>
        <taxon>Pterygota</taxon>
        <taxon>Neoptera</taxon>
        <taxon>Endopterygota</taxon>
        <taxon>Diptera</taxon>
        <taxon>Nematocera</taxon>
        <taxon>Culicoidea</taxon>
        <taxon>Culicidae</taxon>
        <taxon>Anophelinae</taxon>
        <taxon>Anopheles</taxon>
    </lineage>
</organism>
<reference evidence="2" key="2">
    <citation type="submission" date="2020-05" db="UniProtKB">
        <authorList>
            <consortium name="EnsemblMetazoa"/>
        </authorList>
    </citation>
    <scope>IDENTIFICATION</scope>
</reference>
<accession>A0A084WEI3</accession>
<evidence type="ECO:0000313" key="2">
    <source>
        <dbReference type="EnsemblMetazoa" id="ASIC016617-PA"/>
    </source>
</evidence>
<keyword evidence="3" id="KW-1185">Reference proteome</keyword>
<dbReference type="EMBL" id="ATLV01023218">
    <property type="status" value="NOT_ANNOTATED_CDS"/>
    <property type="molecule type" value="Genomic_DNA"/>
</dbReference>
<protein>
    <submittedName>
        <fullName evidence="1 2">Uncharacterized protein</fullName>
    </submittedName>
</protein>
<gene>
    <name evidence="1" type="ORF">ZHAS_00016617</name>
</gene>
<dbReference type="EMBL" id="KE525341">
    <property type="protein sequence ID" value="KFB48627.1"/>
    <property type="molecule type" value="Genomic_DNA"/>
</dbReference>
<sequence length="141" mass="14984">MAWRGKSLPNGWRTHPFVTVIEGDDVVVSIVPSCSPVGFSAGEKELQTCATCALKGLLNRLACQAGGAATNRPEPELFRNVEQPSGSLFLHTRPANRPPQPVPTLSLRGVGSSGPVGNVLFVERESRPSSTTLSRAHAHTC</sequence>
<proteinExistence type="predicted"/>